<dbReference type="InterPro" id="IPR036365">
    <property type="entry name" value="PGBD-like_sf"/>
</dbReference>
<feature type="active site" description="Proton donor/acceptor" evidence="7">
    <location>
        <position position="552"/>
    </location>
</feature>
<comment type="caution">
    <text evidence="10">The sequence shown here is derived from an EMBL/GenBank/DDBJ whole genome shotgun (WGS) entry which is preliminary data.</text>
</comment>
<evidence type="ECO:0000256" key="6">
    <source>
        <dbReference type="ARBA" id="ARBA00023316"/>
    </source>
</evidence>
<dbReference type="Proteomes" id="UP001424441">
    <property type="component" value="Unassembled WGS sequence"/>
</dbReference>
<dbReference type="SUPFAM" id="SSF141523">
    <property type="entry name" value="L,D-transpeptidase catalytic domain-like"/>
    <property type="match status" value="1"/>
</dbReference>
<dbReference type="InterPro" id="IPR045380">
    <property type="entry name" value="LD_TPept_scaffold_dom"/>
</dbReference>
<feature type="active site" description="Nucleophile" evidence="7">
    <location>
        <position position="571"/>
    </location>
</feature>
<feature type="domain" description="L,D-TPase catalytic" evidence="9">
    <location>
        <begin position="421"/>
        <end position="595"/>
    </location>
</feature>
<dbReference type="Pfam" id="PF20142">
    <property type="entry name" value="Scaffold"/>
    <property type="match status" value="1"/>
</dbReference>
<feature type="chain" id="PRO_5046962499" evidence="8">
    <location>
        <begin position="39"/>
        <end position="656"/>
    </location>
</feature>
<keyword evidence="8" id="KW-0732">Signal</keyword>
<keyword evidence="6 7" id="KW-0961">Cell wall biogenesis/degradation</keyword>
<keyword evidence="4 7" id="KW-0133">Cell shape</keyword>
<dbReference type="Pfam" id="PF03734">
    <property type="entry name" value="YkuD"/>
    <property type="match status" value="1"/>
</dbReference>
<dbReference type="SUPFAM" id="SSF47090">
    <property type="entry name" value="PGBD-like"/>
    <property type="match status" value="1"/>
</dbReference>
<comment type="pathway">
    <text evidence="1 7">Cell wall biogenesis; peptidoglycan biosynthesis.</text>
</comment>
<reference evidence="10 11" key="1">
    <citation type="journal article" date="2019" name="Int. J. Syst. Evol. Microbiol.">
        <title>The Global Catalogue of Microorganisms (GCM) 10K type strain sequencing project: providing services to taxonomists for standard genome sequencing and annotation.</title>
        <authorList>
            <consortium name="The Broad Institute Genomics Platform"/>
            <consortium name="The Broad Institute Genome Sequencing Center for Infectious Disease"/>
            <person name="Wu L."/>
            <person name="Ma J."/>
        </authorList>
    </citation>
    <scope>NUCLEOTIDE SEQUENCE [LARGE SCALE GENOMIC DNA]</scope>
    <source>
        <strain evidence="10 11">JCM 15115</strain>
    </source>
</reference>
<evidence type="ECO:0000256" key="8">
    <source>
        <dbReference type="SAM" id="SignalP"/>
    </source>
</evidence>
<dbReference type="Gene3D" id="2.40.440.10">
    <property type="entry name" value="L,D-transpeptidase catalytic domain-like"/>
    <property type="match status" value="1"/>
</dbReference>
<evidence type="ECO:0000313" key="11">
    <source>
        <dbReference type="Proteomes" id="UP001424441"/>
    </source>
</evidence>
<dbReference type="InterPro" id="IPR036366">
    <property type="entry name" value="PGBDSf"/>
</dbReference>
<protein>
    <submittedName>
        <fullName evidence="10">Murein L,D-transpeptidase</fullName>
    </submittedName>
</protein>
<accession>A0ABN1FG32</accession>
<evidence type="ECO:0000256" key="5">
    <source>
        <dbReference type="ARBA" id="ARBA00022984"/>
    </source>
</evidence>
<dbReference type="InterPro" id="IPR052905">
    <property type="entry name" value="LD-transpeptidase_YkuD-like"/>
</dbReference>
<dbReference type="RefSeq" id="WP_343800059.1">
    <property type="nucleotide sequence ID" value="NZ_BAAADE010000001.1"/>
</dbReference>
<evidence type="ECO:0000259" key="9">
    <source>
        <dbReference type="PROSITE" id="PS52029"/>
    </source>
</evidence>
<evidence type="ECO:0000313" key="10">
    <source>
        <dbReference type="EMBL" id="GAA0590022.1"/>
    </source>
</evidence>
<dbReference type="InterPro" id="IPR038063">
    <property type="entry name" value="Transpep_catalytic_dom"/>
</dbReference>
<sequence>MMKNYSRQKIYLKQSVARAGLLAGFIVSASFSVTEVQAANTLMELFQKKQAPVVETVQSAPKTPAVRKNAPAKQTAKPAVAAPVKAVKVSGPQIYDYKTDKLVRIDFSKINEPVTSAAADVALVKTASETQTDATPVVEDKLYNELKGFFATTRIMAEKSIAEAVADFYINQQRLLWVDENGATARAEKLLAFFDNADEDGLNPKDYAVEEIGLTTADSNDERLQKLLNFEVMMSARAVRYAIDAGEGRIVANRLSGFHDLPRNRVQAADVLAALSDQADAVGYLSSFQPQSKWYQALKTELGKLTPENQEIRIASDVLIKPGQENSELRNVIAVLLKKAPASYLNSHQKTLQQYAQSDKYEPELVAAIKDYQTLTGNAADGVIGRSTVAALQGELTSVKRDRLIYSMERLRWLPHEFGDRYAFINQPAYRAYFYDKGEETQAMNIVIGSRANQTYFFYNKIQTVVFNPSWGVPRSIIVNEMLPKIMRDSSYLSRNGYEVYKDGKVIPASSVNWSSVAAGKSHVGIRQKPSLDNSLGELKILFPNSHDIYMHDTPAKSYFKRDMRALSHGCIRLERPRDMAAAVLGKSAEDLKPYFGKNERGIKVPEPMPVYVAYFTAWLDEESGKIRYYDDVYGRDEGLEKAFNKTSASRNDVSA</sequence>
<dbReference type="PANTHER" id="PTHR41533">
    <property type="entry name" value="L,D-TRANSPEPTIDASE HI_1667-RELATED"/>
    <property type="match status" value="1"/>
</dbReference>
<organism evidence="10 11">
    <name type="scientific">Paenochrobactrum glaciei</name>
    <dbReference type="NCBI Taxonomy" id="486407"/>
    <lineage>
        <taxon>Bacteria</taxon>
        <taxon>Pseudomonadati</taxon>
        <taxon>Pseudomonadota</taxon>
        <taxon>Alphaproteobacteria</taxon>
        <taxon>Hyphomicrobiales</taxon>
        <taxon>Brucellaceae</taxon>
        <taxon>Paenochrobactrum</taxon>
    </lineage>
</organism>
<dbReference type="InterPro" id="IPR002477">
    <property type="entry name" value="Peptidoglycan-bd-like"/>
</dbReference>
<dbReference type="InterPro" id="IPR005490">
    <property type="entry name" value="LD_TPept_cat_dom"/>
</dbReference>
<feature type="signal peptide" evidence="8">
    <location>
        <begin position="1"/>
        <end position="38"/>
    </location>
</feature>
<dbReference type="CDD" id="cd16913">
    <property type="entry name" value="YkuD_like"/>
    <property type="match status" value="1"/>
</dbReference>
<evidence type="ECO:0000256" key="1">
    <source>
        <dbReference type="ARBA" id="ARBA00004752"/>
    </source>
</evidence>
<evidence type="ECO:0000256" key="7">
    <source>
        <dbReference type="PROSITE-ProRule" id="PRU01373"/>
    </source>
</evidence>
<name>A0ABN1FG32_9HYPH</name>
<evidence type="ECO:0000256" key="4">
    <source>
        <dbReference type="ARBA" id="ARBA00022960"/>
    </source>
</evidence>
<dbReference type="PANTHER" id="PTHR41533:SF2">
    <property type="entry name" value="BLR7131 PROTEIN"/>
    <property type="match status" value="1"/>
</dbReference>
<comment type="similarity">
    <text evidence="2">Belongs to the YkuD family.</text>
</comment>
<keyword evidence="11" id="KW-1185">Reference proteome</keyword>
<keyword evidence="5 7" id="KW-0573">Peptidoglycan synthesis</keyword>
<keyword evidence="3" id="KW-0808">Transferase</keyword>
<dbReference type="Pfam" id="PF01471">
    <property type="entry name" value="PG_binding_1"/>
    <property type="match status" value="1"/>
</dbReference>
<evidence type="ECO:0000256" key="3">
    <source>
        <dbReference type="ARBA" id="ARBA00022679"/>
    </source>
</evidence>
<dbReference type="Gene3D" id="1.10.101.10">
    <property type="entry name" value="PGBD-like superfamily/PGBD"/>
    <property type="match status" value="1"/>
</dbReference>
<evidence type="ECO:0000256" key="2">
    <source>
        <dbReference type="ARBA" id="ARBA00005992"/>
    </source>
</evidence>
<gene>
    <name evidence="10" type="ORF">GCM10008943_01280</name>
</gene>
<dbReference type="EMBL" id="BAAADE010000001">
    <property type="protein sequence ID" value="GAA0590022.1"/>
    <property type="molecule type" value="Genomic_DNA"/>
</dbReference>
<proteinExistence type="inferred from homology"/>
<dbReference type="PROSITE" id="PS52029">
    <property type="entry name" value="LD_TPASE"/>
    <property type="match status" value="1"/>
</dbReference>